<dbReference type="Gene3D" id="3.10.20.70">
    <property type="entry name" value="Glutamine synthetase, N-terminal domain"/>
    <property type="match status" value="1"/>
</dbReference>
<evidence type="ECO:0000256" key="6">
    <source>
        <dbReference type="PROSITE-ProRule" id="PRU01331"/>
    </source>
</evidence>
<evidence type="ECO:0000256" key="7">
    <source>
        <dbReference type="RuleBase" id="RU000384"/>
    </source>
</evidence>
<dbReference type="InterPro" id="IPR014746">
    <property type="entry name" value="Gln_synth/guanido_kin_cat_dom"/>
</dbReference>
<dbReference type="GO" id="GO:0016020">
    <property type="term" value="C:membrane"/>
    <property type="evidence" value="ECO:0007669"/>
    <property type="project" value="TreeGrafter"/>
</dbReference>
<dbReference type="InterPro" id="IPR008146">
    <property type="entry name" value="Gln_synth_cat_dom"/>
</dbReference>
<dbReference type="PROSITE" id="PS51987">
    <property type="entry name" value="GS_CATALYTIC"/>
    <property type="match status" value="1"/>
</dbReference>
<dbReference type="SUPFAM" id="SSF55931">
    <property type="entry name" value="Glutamine synthetase/guanido kinase"/>
    <property type="match status" value="1"/>
</dbReference>
<dbReference type="VEuPathDB" id="VectorBase:BGLB035347"/>
<comment type="similarity">
    <text evidence="1 6 7">Belongs to the glutamine synthetase family.</text>
</comment>
<evidence type="ECO:0000256" key="3">
    <source>
        <dbReference type="ARBA" id="ARBA00038790"/>
    </source>
</evidence>
<dbReference type="PANTHER" id="PTHR43407:SF1">
    <property type="entry name" value="LENGSIN"/>
    <property type="match status" value="1"/>
</dbReference>
<dbReference type="EnsemblMetazoa" id="BGLB035347-RB">
    <property type="protein sequence ID" value="BGLB035347-PB"/>
    <property type="gene ID" value="BGLB035347"/>
</dbReference>
<dbReference type="PANTHER" id="PTHR43407">
    <property type="entry name" value="GLUTAMINE SYNTHETASE"/>
    <property type="match status" value="1"/>
</dbReference>
<feature type="domain" description="GS catalytic" evidence="8">
    <location>
        <begin position="121"/>
        <end position="438"/>
    </location>
</feature>
<organism evidence="9 10">
    <name type="scientific">Biomphalaria glabrata</name>
    <name type="common">Bloodfluke planorb</name>
    <name type="synonym">Freshwater snail</name>
    <dbReference type="NCBI Taxonomy" id="6526"/>
    <lineage>
        <taxon>Eukaryota</taxon>
        <taxon>Metazoa</taxon>
        <taxon>Spiralia</taxon>
        <taxon>Lophotrochozoa</taxon>
        <taxon>Mollusca</taxon>
        <taxon>Gastropoda</taxon>
        <taxon>Heterobranchia</taxon>
        <taxon>Euthyneura</taxon>
        <taxon>Panpulmonata</taxon>
        <taxon>Hygrophila</taxon>
        <taxon>Lymnaeoidea</taxon>
        <taxon>Planorbidae</taxon>
        <taxon>Biomphalaria</taxon>
    </lineage>
</organism>
<dbReference type="GO" id="GO:0005737">
    <property type="term" value="C:cytoplasm"/>
    <property type="evidence" value="ECO:0007669"/>
    <property type="project" value="TreeGrafter"/>
</dbReference>
<evidence type="ECO:0000313" key="9">
    <source>
        <dbReference type="EnsemblMetazoa" id="BGLB035347-PA"/>
    </source>
</evidence>
<dbReference type="GO" id="GO:0006542">
    <property type="term" value="P:glutamine biosynthetic process"/>
    <property type="evidence" value="ECO:0007669"/>
    <property type="project" value="InterPro"/>
</dbReference>
<gene>
    <name evidence="9" type="primary">106063563</name>
</gene>
<dbReference type="KEGG" id="bgt:106063563"/>
<dbReference type="VEuPathDB" id="VectorBase:BGLAX_050152"/>
<dbReference type="Proteomes" id="UP000076420">
    <property type="component" value="Unassembled WGS sequence"/>
</dbReference>
<evidence type="ECO:0000313" key="10">
    <source>
        <dbReference type="Proteomes" id="UP000076420"/>
    </source>
</evidence>
<accession>A0A2C9LV17</accession>
<evidence type="ECO:0000256" key="5">
    <source>
        <dbReference type="ARBA" id="ARBA00042675"/>
    </source>
</evidence>
<comment type="subunit">
    <text evidence="3">Dodecamer. Interacts with BFSP2 and VIM.</text>
</comment>
<dbReference type="Gene3D" id="3.30.590.10">
    <property type="entry name" value="Glutamine synthetase/guanido kinase, catalytic domain"/>
    <property type="match status" value="1"/>
</dbReference>
<dbReference type="EnsemblMetazoa" id="BGLB035347-RA">
    <property type="protein sequence ID" value="BGLB035347-PA"/>
    <property type="gene ID" value="BGLB035347"/>
</dbReference>
<dbReference type="InterPro" id="IPR036651">
    <property type="entry name" value="Gln_synt_N_sf"/>
</dbReference>
<name>A0A2C9LV17_BIOGL</name>
<reference evidence="9" key="1">
    <citation type="submission" date="2020-05" db="UniProtKB">
        <authorList>
            <consortium name="EnsemblMetazoa"/>
        </authorList>
    </citation>
    <scope>IDENTIFICATION</scope>
    <source>
        <strain evidence="9">BB02</strain>
    </source>
</reference>
<dbReference type="GO" id="GO:0004356">
    <property type="term" value="F:glutamine synthetase activity"/>
    <property type="evidence" value="ECO:0007669"/>
    <property type="project" value="InterPro"/>
</dbReference>
<dbReference type="SMART" id="SM01230">
    <property type="entry name" value="Gln-synt_C"/>
    <property type="match status" value="1"/>
</dbReference>
<dbReference type="Pfam" id="PF00120">
    <property type="entry name" value="Gln-synt_C"/>
    <property type="match status" value="1"/>
</dbReference>
<evidence type="ECO:0000256" key="1">
    <source>
        <dbReference type="ARBA" id="ARBA00009897"/>
    </source>
</evidence>
<evidence type="ECO:0000256" key="4">
    <source>
        <dbReference type="ARBA" id="ARBA00039404"/>
    </source>
</evidence>
<proteinExistence type="inferred from homology"/>
<protein>
    <recommendedName>
        <fullName evidence="4">Lengsin</fullName>
    </recommendedName>
    <alternativeName>
        <fullName evidence="5">Glutamate-ammonia ligase domain-containing protein 1</fullName>
    </alternativeName>
</protein>
<dbReference type="OrthoDB" id="6089727at2759"/>
<evidence type="ECO:0000256" key="2">
    <source>
        <dbReference type="ARBA" id="ARBA00037583"/>
    </source>
</evidence>
<comment type="function">
    <text evidence="2">May act as a component of the cytoskeleton or as a chaperone for the reorganization of intermediate filament proteins during terminal differentiation in the lens. Does not seem to have enzymatic activity.</text>
</comment>
<dbReference type="STRING" id="6526.A0A2C9LV17"/>
<evidence type="ECO:0000259" key="8">
    <source>
        <dbReference type="PROSITE" id="PS51987"/>
    </source>
</evidence>
<dbReference type="AlphaFoldDB" id="A0A2C9LV17"/>
<sequence>MAATVSGFTQVRHELDEFDLVLVTAPDMHGVARGRFIFKSSLKGFVKNGLGIAQASLFSGVQCDIPMVLVEYSQEGWASGTLIPDISTLRPLSYLSYGDKKVGQLICDYQSFTGEREISMSREMALNQLQNLRNLGLDISVAFELEFSIFKKGTLLPVSLNENLDTLLNKLLTTLSESGIPVISVGRGTEAGKLQITIETQKGIEAADSLHRLRNILRSVCVSSGYDITYMTKPLPGFTKNRFHFIMSLSNEHESNILTNSNTDDSIGKLSEVGQQWAAGLLNYHSALTALCRPTINCYSFGTEDTEISASWTCNENLNTARLHIGSTTKGTCIRDSLPTSACNPYIALGGLLTAGMAGISNKMLLPLEMSAEEEVQHSLPEALDSLEKDADFVNTLGSKFVHRYIALKREYEIEKFKDKKDDVDSFEHERSIYLHYL</sequence>